<evidence type="ECO:0000313" key="1">
    <source>
        <dbReference type="EMBL" id="CAH0522644.1"/>
    </source>
</evidence>
<evidence type="ECO:0000313" key="2">
    <source>
        <dbReference type="Proteomes" id="UP001158986"/>
    </source>
</evidence>
<protein>
    <submittedName>
        <fullName evidence="1">Uncharacterized protein</fullName>
    </submittedName>
</protein>
<reference evidence="1 2" key="1">
    <citation type="submission" date="2021-11" db="EMBL/GenBank/DDBJ databases">
        <authorList>
            <person name="Islam A."/>
            <person name="Islam S."/>
            <person name="Flora M.S."/>
            <person name="Rahman M."/>
            <person name="Ziaur R.M."/>
            <person name="Epstein J.H."/>
            <person name="Hassan M."/>
            <person name="Klassen M."/>
            <person name="Woodard K."/>
            <person name="Webb A."/>
            <person name="Webby R.J."/>
            <person name="El Zowalaty M.E."/>
        </authorList>
    </citation>
    <scope>NUCLEOTIDE SEQUENCE [LARGE SCALE GENOMIC DNA]</scope>
    <source>
        <strain evidence="1">Pbs1</strain>
    </source>
</reference>
<name>A0ABN8DC89_9STRA</name>
<comment type="caution">
    <text evidence="1">The sequence shown here is derived from an EMBL/GenBank/DDBJ whole genome shotgun (WGS) entry which is preliminary data.</text>
</comment>
<dbReference type="EMBL" id="CAKLCB010000393">
    <property type="protein sequence ID" value="CAH0522644.1"/>
    <property type="molecule type" value="Genomic_DNA"/>
</dbReference>
<sequence>MQEDVIQRLRVYQIREVQEQEDWRVEGDDREATAGLAIPKVFKLTSCITTPVWKKVTKGLDVPTTESDGTAIEEVYFEAYRGVWGNEKGVLTLKGKTSGNVEATYFLDYRDGSYSFTAQVAQKK</sequence>
<gene>
    <name evidence="1" type="ORF">PBS001_LOCUS9069</name>
</gene>
<accession>A0ABN8DC89</accession>
<dbReference type="Proteomes" id="UP001158986">
    <property type="component" value="Unassembled WGS sequence"/>
</dbReference>
<organism evidence="1 2">
    <name type="scientific">Peronospora belbahrii</name>
    <dbReference type="NCBI Taxonomy" id="622444"/>
    <lineage>
        <taxon>Eukaryota</taxon>
        <taxon>Sar</taxon>
        <taxon>Stramenopiles</taxon>
        <taxon>Oomycota</taxon>
        <taxon>Peronosporomycetes</taxon>
        <taxon>Peronosporales</taxon>
        <taxon>Peronosporaceae</taxon>
        <taxon>Peronospora</taxon>
    </lineage>
</organism>
<proteinExistence type="predicted"/>
<keyword evidence="2" id="KW-1185">Reference proteome</keyword>